<dbReference type="Gene3D" id="2.60.40.3080">
    <property type="match status" value="1"/>
</dbReference>
<feature type="transmembrane region" description="Helical" evidence="1">
    <location>
        <begin position="28"/>
        <end position="49"/>
    </location>
</feature>
<organism evidence="2">
    <name type="scientific">Bacteroides fragilis</name>
    <dbReference type="NCBI Taxonomy" id="817"/>
    <lineage>
        <taxon>Bacteria</taxon>
        <taxon>Pseudomonadati</taxon>
        <taxon>Bacteroidota</taxon>
        <taxon>Bacteroidia</taxon>
        <taxon>Bacteroidales</taxon>
        <taxon>Bacteroidaceae</taxon>
        <taxon>Bacteroides</taxon>
    </lineage>
</organism>
<name>A0A0I9S684_BACFG</name>
<gene>
    <name evidence="2" type="ORF">EE52_0219960</name>
</gene>
<comment type="caution">
    <text evidence="2">The sequence shown here is derived from an EMBL/GenBank/DDBJ whole genome shotgun (WGS) entry which is preliminary data.</text>
</comment>
<dbReference type="EMBL" id="JMZZ02000224">
    <property type="protein sequence ID" value="KFX73115.1"/>
    <property type="molecule type" value="Genomic_DNA"/>
</dbReference>
<reference evidence="2" key="1">
    <citation type="book" date="2014" name="THE 24TH EUROPEAN CONGRESS OF CLINICAL MICROBIOLOGY AND INFECTIOUS DISEASES" publisher="ECCMID 2014" city="Barcelona, Spain">
        <title>Identification of resistance genes in three multidrug-resistant Bacteroides fragilis isolates by whole genome sequencing.</title>
        <editorList>
            <person name="Unknown"/>
            <person name="A."/>
        </editorList>
        <authorList>
            <person name="Sydenham T.V."/>
            <person name="Hasman H."/>
            <person name="Wang M."/>
            <person name="Soki J."/>
            <person name="Nagy E."/>
            <person name="Justesen U.S."/>
        </authorList>
    </citation>
    <scope>NUCLEOTIDE SEQUENCE</scope>
    <source>
        <strain evidence="2">DCMOUH0018B</strain>
    </source>
</reference>
<reference evidence="2" key="2">
    <citation type="submission" date="2014-07" db="EMBL/GenBank/DDBJ databases">
        <title>Genetics and epidemiology of antimicrobial resistance in B. fragilis group.</title>
        <authorList>
            <person name="Sydenham T.V."/>
            <person name="Hasman H."/>
            <person name="Kemp M."/>
            <person name="Justesen U.S."/>
        </authorList>
    </citation>
    <scope>NUCLEOTIDE SEQUENCE [LARGE SCALE GENOMIC DNA]</scope>
    <source>
        <strain evidence="2">DCMOUH0018B</strain>
    </source>
</reference>
<protein>
    <submittedName>
        <fullName evidence="2">Uncharacterized protein</fullName>
    </submittedName>
</protein>
<accession>A0A0I9S684</accession>
<dbReference type="RefSeq" id="WP_044301774.1">
    <property type="nucleotide sequence ID" value="NZ_CAEUHN010000001.1"/>
</dbReference>
<keyword evidence="1" id="KW-1133">Transmembrane helix</keyword>
<dbReference type="Pfam" id="PF11589">
    <property type="entry name" value="DUF3244"/>
    <property type="match status" value="1"/>
</dbReference>
<proteinExistence type="predicted"/>
<keyword evidence="1" id="KW-0812">Transmembrane</keyword>
<sequence length="158" mass="17714">MSYHNLVTSEISPEMFVFMKTKTYVCDINQFLVIMKSMLFTLLLVVLPLQMMAKTNGSTSPVDLKGLFNDKLQKSIVEDIPIRAEISGSEFLVLSFEAPIMDMTITLYKDGVMVIQKSLSVFSGDIETLDLTFWGAGEYSLKLTTPRGTAVYGNFQLE</sequence>
<dbReference type="AlphaFoldDB" id="A0A0I9S684"/>
<dbReference type="InterPro" id="IPR021638">
    <property type="entry name" value="DUF3244"/>
</dbReference>
<evidence type="ECO:0000313" key="2">
    <source>
        <dbReference type="EMBL" id="KFX73115.1"/>
    </source>
</evidence>
<keyword evidence="1" id="KW-0472">Membrane</keyword>
<dbReference type="PATRIC" id="fig|817.53.peg.4120"/>
<evidence type="ECO:0000256" key="1">
    <source>
        <dbReference type="SAM" id="Phobius"/>
    </source>
</evidence>